<evidence type="ECO:0000256" key="6">
    <source>
        <dbReference type="SAM" id="MobiDB-lite"/>
    </source>
</evidence>
<dbReference type="GO" id="GO:0006412">
    <property type="term" value="P:translation"/>
    <property type="evidence" value="ECO:0007669"/>
    <property type="project" value="UniProtKB-UniRule"/>
</dbReference>
<dbReference type="GO" id="GO:0008097">
    <property type="term" value="F:5S rRNA binding"/>
    <property type="evidence" value="ECO:0007669"/>
    <property type="project" value="InterPro"/>
</dbReference>
<evidence type="ECO:0000259" key="7">
    <source>
        <dbReference type="Pfam" id="PF01386"/>
    </source>
</evidence>
<evidence type="ECO:0000313" key="9">
    <source>
        <dbReference type="EMBL" id="WOT01288.1"/>
    </source>
</evidence>
<evidence type="ECO:0000256" key="3">
    <source>
        <dbReference type="ARBA" id="ARBA00022980"/>
    </source>
</evidence>
<dbReference type="InterPro" id="IPR029751">
    <property type="entry name" value="Ribosomal_L25_dom"/>
</dbReference>
<evidence type="ECO:0000256" key="4">
    <source>
        <dbReference type="ARBA" id="ARBA00023274"/>
    </source>
</evidence>
<dbReference type="PANTHER" id="PTHR33284:SF1">
    <property type="entry name" value="RIBOSOMAL PROTEIN L25_GLN-TRNA SYNTHETASE, ANTI-CODON-BINDING DOMAIN-CONTAINING PROTEIN"/>
    <property type="match status" value="1"/>
</dbReference>
<feature type="compositionally biased region" description="Acidic residues" evidence="6">
    <location>
        <begin position="180"/>
        <end position="194"/>
    </location>
</feature>
<comment type="similarity">
    <text evidence="5">Belongs to the bacterial ribosomal protein bL25 family. CTC subfamily.</text>
</comment>
<dbReference type="RefSeq" id="WP_101678143.1">
    <property type="nucleotide sequence ID" value="NZ_CAMIHY010000058.1"/>
</dbReference>
<dbReference type="Gene3D" id="2.170.120.20">
    <property type="entry name" value="Ribosomal protein L25, beta domain"/>
    <property type="match status" value="1"/>
</dbReference>
<dbReference type="EMBL" id="CP136958">
    <property type="protein sequence ID" value="WOT01288.1"/>
    <property type="molecule type" value="Genomic_DNA"/>
</dbReference>
<dbReference type="InterPro" id="IPR001021">
    <property type="entry name" value="Ribosomal_bL25_long"/>
</dbReference>
<dbReference type="HAMAP" id="MF_01334">
    <property type="entry name" value="Ribosomal_bL25_CTC"/>
    <property type="match status" value="1"/>
</dbReference>
<dbReference type="InterPro" id="IPR020056">
    <property type="entry name" value="Rbsml_bL25/Gln-tRNA_synth_N"/>
</dbReference>
<name>A0AAF0YT83_9CORY</name>
<organism evidence="9 10">
    <name type="scientific">Corynebacterium pyruviciproducens</name>
    <dbReference type="NCBI Taxonomy" id="598660"/>
    <lineage>
        <taxon>Bacteria</taxon>
        <taxon>Bacillati</taxon>
        <taxon>Actinomycetota</taxon>
        <taxon>Actinomycetes</taxon>
        <taxon>Mycobacteriales</taxon>
        <taxon>Corynebacteriaceae</taxon>
        <taxon>Corynebacterium</taxon>
    </lineage>
</organism>
<dbReference type="Proteomes" id="UP000234560">
    <property type="component" value="Chromosome"/>
</dbReference>
<dbReference type="Pfam" id="PF14693">
    <property type="entry name" value="Ribosomal_TL5_C"/>
    <property type="match status" value="1"/>
</dbReference>
<dbReference type="InterPro" id="IPR020057">
    <property type="entry name" value="Ribosomal_bL25_b-dom"/>
</dbReference>
<feature type="domain" description="Large ribosomal subunit protein bL25 L25" evidence="7">
    <location>
        <begin position="8"/>
        <end position="94"/>
    </location>
</feature>
<evidence type="ECO:0000256" key="1">
    <source>
        <dbReference type="ARBA" id="ARBA00022730"/>
    </source>
</evidence>
<dbReference type="GO" id="GO:0003735">
    <property type="term" value="F:structural constituent of ribosome"/>
    <property type="evidence" value="ECO:0007669"/>
    <property type="project" value="InterPro"/>
</dbReference>
<keyword evidence="3 5" id="KW-0689">Ribosomal protein</keyword>
<reference evidence="9" key="1">
    <citation type="submission" date="2017-12" db="EMBL/GenBank/DDBJ databases">
        <authorList>
            <person name="Thomas-White K."/>
            <person name="Wolfe A.J."/>
        </authorList>
    </citation>
    <scope>NUCLEOTIDE SEQUENCE</scope>
    <source>
        <strain evidence="9">UMB0763</strain>
    </source>
</reference>
<keyword evidence="1 5" id="KW-0699">rRNA-binding</keyword>
<dbReference type="InterPro" id="IPR011035">
    <property type="entry name" value="Ribosomal_bL25/Gln-tRNA_synth"/>
</dbReference>
<dbReference type="NCBIfam" id="TIGR00731">
    <property type="entry name" value="bL25_bact_ctc"/>
    <property type="match status" value="1"/>
</dbReference>
<dbReference type="CDD" id="cd00495">
    <property type="entry name" value="Ribosomal_L25_TL5_CTC"/>
    <property type="match status" value="1"/>
</dbReference>
<dbReference type="Pfam" id="PF01386">
    <property type="entry name" value="Ribosomal_L25p"/>
    <property type="match status" value="1"/>
</dbReference>
<dbReference type="Gene3D" id="2.40.240.10">
    <property type="entry name" value="Ribosomal Protein L25, Chain P"/>
    <property type="match status" value="1"/>
</dbReference>
<dbReference type="AlphaFoldDB" id="A0AAF0YT83"/>
<feature type="compositionally biased region" description="Acidic residues" evidence="6">
    <location>
        <begin position="203"/>
        <end position="213"/>
    </location>
</feature>
<comment type="subunit">
    <text evidence="5">Part of the 50S ribosomal subunit; part of the 5S rRNA/L5/L18/L25 subcomplex. Contacts the 5S rRNA. Binds to the 5S rRNA independently of L5 and L18.</text>
</comment>
<dbReference type="KEGG" id="cpyr:CYJ47_08345"/>
<evidence type="ECO:0000313" key="10">
    <source>
        <dbReference type="Proteomes" id="UP000234560"/>
    </source>
</evidence>
<accession>A0AAF0YT83</accession>
<comment type="function">
    <text evidence="5">This is one of the proteins that binds to the 5S RNA in the ribosome where it forms part of the central protuberance.</text>
</comment>
<sequence>MAHKALDLAANPRNEFGKGAARRARRAGLVPGVIYSKDTEPVHFTTDRLALTAIVRNHGTNAVVDVDIEGEKHLTLIKHIDQNVLTLHIDHVDLLAIRRGEKVEVEVPVVYEGEPAPGALVFQEVDTLRIESDVLSIPDELTVSVEGLEIGSQITAADIALEDGATLVDEPELLIINIVEPEEEEEEEEEEAAAEGEAAAAEGDAEGTSEDKE</sequence>
<dbReference type="GO" id="GO:0022625">
    <property type="term" value="C:cytosolic large ribosomal subunit"/>
    <property type="evidence" value="ECO:0007669"/>
    <property type="project" value="TreeGrafter"/>
</dbReference>
<reference evidence="9" key="2">
    <citation type="submission" date="2023-10" db="EMBL/GenBank/DDBJ databases">
        <authorList>
            <person name="Choi B."/>
        </authorList>
    </citation>
    <scope>NUCLEOTIDE SEQUENCE</scope>
    <source>
        <strain evidence="9">UMB0763</strain>
    </source>
</reference>
<evidence type="ECO:0000256" key="2">
    <source>
        <dbReference type="ARBA" id="ARBA00022884"/>
    </source>
</evidence>
<proteinExistence type="inferred from homology"/>
<feature type="domain" description="Large ribosomal subunit protein bL25 beta" evidence="8">
    <location>
        <begin position="102"/>
        <end position="181"/>
    </location>
</feature>
<dbReference type="NCBIfam" id="NF004131">
    <property type="entry name" value="PRK05618.2-1"/>
    <property type="match status" value="1"/>
</dbReference>
<keyword evidence="4 5" id="KW-0687">Ribonucleoprotein</keyword>
<dbReference type="InterPro" id="IPR037121">
    <property type="entry name" value="Ribosomal_bL25_C"/>
</dbReference>
<dbReference type="InterPro" id="IPR020930">
    <property type="entry name" value="Ribosomal_uL5_bac-type"/>
</dbReference>
<evidence type="ECO:0000259" key="8">
    <source>
        <dbReference type="Pfam" id="PF14693"/>
    </source>
</evidence>
<evidence type="ECO:0000256" key="5">
    <source>
        <dbReference type="HAMAP-Rule" id="MF_01334"/>
    </source>
</evidence>
<protein>
    <recommendedName>
        <fullName evidence="5">Large ribosomal subunit protein bL25</fullName>
    </recommendedName>
    <alternativeName>
        <fullName evidence="5">General stress protein CTC</fullName>
    </alternativeName>
</protein>
<dbReference type="SUPFAM" id="SSF50715">
    <property type="entry name" value="Ribosomal protein L25-like"/>
    <property type="match status" value="1"/>
</dbReference>
<keyword evidence="2 5" id="KW-0694">RNA-binding</keyword>
<gene>
    <name evidence="5" type="primary">rplY</name>
    <name evidence="5" type="synonym">ctc</name>
    <name evidence="9" type="ORF">CYJ47_08345</name>
</gene>
<feature type="region of interest" description="Disordered" evidence="6">
    <location>
        <begin position="180"/>
        <end position="213"/>
    </location>
</feature>
<dbReference type="PANTHER" id="PTHR33284">
    <property type="entry name" value="RIBOSOMAL PROTEIN L25/GLN-TRNA SYNTHETASE, ANTI-CODON-BINDING DOMAIN-CONTAINING PROTEIN"/>
    <property type="match status" value="1"/>
</dbReference>